<evidence type="ECO:0000259" key="1">
    <source>
        <dbReference type="Pfam" id="PF13556"/>
    </source>
</evidence>
<dbReference type="OrthoDB" id="9792148at2"/>
<comment type="caution">
    <text evidence="2">The sequence shown here is derived from an EMBL/GenBank/DDBJ whole genome shotgun (WGS) entry which is preliminary data.</text>
</comment>
<dbReference type="PANTHER" id="PTHR33744:SF15">
    <property type="entry name" value="CARBOHYDRATE DIACID REGULATOR"/>
    <property type="match status" value="1"/>
</dbReference>
<dbReference type="InterPro" id="IPR042070">
    <property type="entry name" value="PucR_C-HTH_sf"/>
</dbReference>
<feature type="domain" description="PucR C-terminal helix-turn-helix" evidence="1">
    <location>
        <begin position="229"/>
        <end position="287"/>
    </location>
</feature>
<name>A0A2T4U6D6_9BACI</name>
<dbReference type="Proteomes" id="UP000240509">
    <property type="component" value="Unassembled WGS sequence"/>
</dbReference>
<proteinExistence type="predicted"/>
<dbReference type="Pfam" id="PF13556">
    <property type="entry name" value="HTH_30"/>
    <property type="match status" value="1"/>
</dbReference>
<gene>
    <name evidence="2" type="ORF">C6Y45_08250</name>
</gene>
<dbReference type="InterPro" id="IPR051448">
    <property type="entry name" value="CdaR-like_regulators"/>
</dbReference>
<organism evidence="2 3">
    <name type="scientific">Alkalicoccus saliphilus</name>
    <dbReference type="NCBI Taxonomy" id="200989"/>
    <lineage>
        <taxon>Bacteria</taxon>
        <taxon>Bacillati</taxon>
        <taxon>Bacillota</taxon>
        <taxon>Bacilli</taxon>
        <taxon>Bacillales</taxon>
        <taxon>Bacillaceae</taxon>
        <taxon>Alkalicoccus</taxon>
    </lineage>
</organism>
<keyword evidence="3" id="KW-1185">Reference proteome</keyword>
<protein>
    <recommendedName>
        <fullName evidence="1">PucR C-terminal helix-turn-helix domain-containing protein</fullName>
    </recommendedName>
</protein>
<evidence type="ECO:0000313" key="3">
    <source>
        <dbReference type="Proteomes" id="UP000240509"/>
    </source>
</evidence>
<sequence length="294" mass="34112">MYTKTTRKRGSAVMNDKQPIILKHGTTEIKLMEEELSYEEQLLLQKLLSPPSSDVPAGHMDRLLHELLLMNGKVSPEEWSRYLTFPVRAVYIFLPHPLEDREEFSEAVQAFFSGSTKLFWKNSREGLFFQRMDDISDMDEDASIIDTLAADFFIRPAFYIGSIIHHPEQLNAQIEWESSLFREVTASLPEKHFFKEQELTLYYLLNHLSKERLHTVSQILTSVKDDPALLQSVHCFLECGMNISSAAKQMYMHRNTMQYRVDKFIEKTGIDIRRFPNATAVYMLLLADPSAHND</sequence>
<evidence type="ECO:0000313" key="2">
    <source>
        <dbReference type="EMBL" id="PTL38963.1"/>
    </source>
</evidence>
<dbReference type="EMBL" id="PZJJ01000011">
    <property type="protein sequence ID" value="PTL38963.1"/>
    <property type="molecule type" value="Genomic_DNA"/>
</dbReference>
<dbReference type="InterPro" id="IPR025736">
    <property type="entry name" value="PucR_C-HTH_dom"/>
</dbReference>
<accession>A0A2T4U6D6</accession>
<dbReference type="PANTHER" id="PTHR33744">
    <property type="entry name" value="CARBOHYDRATE DIACID REGULATOR"/>
    <property type="match status" value="1"/>
</dbReference>
<dbReference type="Gene3D" id="1.10.10.2840">
    <property type="entry name" value="PucR C-terminal helix-turn-helix domain"/>
    <property type="match status" value="1"/>
</dbReference>
<reference evidence="2 3" key="1">
    <citation type="submission" date="2018-03" db="EMBL/GenBank/DDBJ databases">
        <title>Alkalicoccus saliphilus sp. nov., isolated from a mineral pool.</title>
        <authorList>
            <person name="Zhao B."/>
        </authorList>
    </citation>
    <scope>NUCLEOTIDE SEQUENCE [LARGE SCALE GENOMIC DNA]</scope>
    <source>
        <strain evidence="2 3">6AG</strain>
    </source>
</reference>
<dbReference type="AlphaFoldDB" id="A0A2T4U6D6"/>